<organism evidence="1 2">
    <name type="scientific">Lentilactobacillus kisonensis F0435</name>
    <dbReference type="NCBI Taxonomy" id="797516"/>
    <lineage>
        <taxon>Bacteria</taxon>
        <taxon>Bacillati</taxon>
        <taxon>Bacillota</taxon>
        <taxon>Bacilli</taxon>
        <taxon>Lactobacillales</taxon>
        <taxon>Lactobacillaceae</taxon>
        <taxon>Lentilactobacillus</taxon>
    </lineage>
</organism>
<dbReference type="STRING" id="797516.HMPREF9104_00167"/>
<gene>
    <name evidence="1" type="ORF">HMPREF9104_00167</name>
</gene>
<proteinExistence type="predicted"/>
<accession>H1LC54</accession>
<dbReference type="HOGENOM" id="CLU_3185121_0_0_9"/>
<dbReference type="EMBL" id="AGRJ01000019">
    <property type="protein sequence ID" value="EHO54275.1"/>
    <property type="molecule type" value="Genomic_DNA"/>
</dbReference>
<name>H1LC54_9LACO</name>
<dbReference type="Proteomes" id="UP000005025">
    <property type="component" value="Unassembled WGS sequence"/>
</dbReference>
<dbReference type="AlphaFoldDB" id="H1LC54"/>
<protein>
    <submittedName>
        <fullName evidence="1">Uncharacterized protein</fullName>
    </submittedName>
</protein>
<evidence type="ECO:0000313" key="2">
    <source>
        <dbReference type="Proteomes" id="UP000005025"/>
    </source>
</evidence>
<reference evidence="1 2" key="1">
    <citation type="submission" date="2011-09" db="EMBL/GenBank/DDBJ databases">
        <authorList>
            <person name="Weinstock G."/>
            <person name="Sodergren E."/>
            <person name="Clifton S."/>
            <person name="Fulton L."/>
            <person name="Fulton B."/>
            <person name="Courtney L."/>
            <person name="Fronick C."/>
            <person name="Harrison M."/>
            <person name="Strong C."/>
            <person name="Farmer C."/>
            <person name="Delahaunty K."/>
            <person name="Markovic C."/>
            <person name="Hall O."/>
            <person name="Minx P."/>
            <person name="Tomlinson C."/>
            <person name="Mitreva M."/>
            <person name="Hou S."/>
            <person name="Chen J."/>
            <person name="Wollam A."/>
            <person name="Pepin K.H."/>
            <person name="Johnson M."/>
            <person name="Bhonagiri V."/>
            <person name="Zhang X."/>
            <person name="Suruliraj S."/>
            <person name="Warren W."/>
            <person name="Chinwalla A."/>
            <person name="Mardis E.R."/>
            <person name="Wilson R.K."/>
        </authorList>
    </citation>
    <scope>NUCLEOTIDE SEQUENCE [LARGE SCALE GENOMIC DNA]</scope>
    <source>
        <strain evidence="1 2">F0435</strain>
    </source>
</reference>
<comment type="caution">
    <text evidence="1">The sequence shown here is derived from an EMBL/GenBank/DDBJ whole genome shotgun (WGS) entry which is preliminary data.</text>
</comment>
<sequence>MQLRLRLLTALLRSLFLKFPPNRTKKCVFEPLFCTIDIKRGVDHDG</sequence>
<evidence type="ECO:0000313" key="1">
    <source>
        <dbReference type="EMBL" id="EHO54275.1"/>
    </source>
</evidence>